<dbReference type="InterPro" id="IPR038599">
    <property type="entry name" value="LAP1C-like_C_sf"/>
</dbReference>
<dbReference type="PANTHER" id="PTHR18843:SF7">
    <property type="entry name" value="LAMINA-ASSOCIATED POLYPEPTIDE 1B ISOFORM 1-RELATED"/>
    <property type="match status" value="1"/>
</dbReference>
<evidence type="ECO:0000313" key="6">
    <source>
        <dbReference type="EnsemblMetazoa" id="ENSAATROPP009379"/>
    </source>
</evidence>
<name>A0AAG5DEW7_ANOAO</name>
<evidence type="ECO:0000256" key="2">
    <source>
        <dbReference type="ARBA" id="ARBA00022692"/>
    </source>
</evidence>
<dbReference type="GO" id="GO:0001671">
    <property type="term" value="F:ATPase activator activity"/>
    <property type="evidence" value="ECO:0007669"/>
    <property type="project" value="InterPro"/>
</dbReference>
<dbReference type="InterPro" id="IPR008662">
    <property type="entry name" value="TOIP1/2"/>
</dbReference>
<evidence type="ECO:0000313" key="7">
    <source>
        <dbReference type="Proteomes" id="UP000075880"/>
    </source>
</evidence>
<organism evidence="6 7">
    <name type="scientific">Anopheles atroparvus</name>
    <name type="common">European mosquito</name>
    <dbReference type="NCBI Taxonomy" id="41427"/>
    <lineage>
        <taxon>Eukaryota</taxon>
        <taxon>Metazoa</taxon>
        <taxon>Ecdysozoa</taxon>
        <taxon>Arthropoda</taxon>
        <taxon>Hexapoda</taxon>
        <taxon>Insecta</taxon>
        <taxon>Pterygota</taxon>
        <taxon>Neoptera</taxon>
        <taxon>Endopterygota</taxon>
        <taxon>Diptera</taxon>
        <taxon>Nematocera</taxon>
        <taxon>Culicoidea</taxon>
        <taxon>Culicidae</taxon>
        <taxon>Anophelinae</taxon>
        <taxon>Anopheles</taxon>
    </lineage>
</organism>
<keyword evidence="4" id="KW-0472">Membrane</keyword>
<dbReference type="GO" id="GO:0061024">
    <property type="term" value="P:membrane organization"/>
    <property type="evidence" value="ECO:0007669"/>
    <property type="project" value="TreeGrafter"/>
</dbReference>
<feature type="compositionally biased region" description="Basic and acidic residues" evidence="5">
    <location>
        <begin position="16"/>
        <end position="33"/>
    </location>
</feature>
<feature type="compositionally biased region" description="Polar residues" evidence="5">
    <location>
        <begin position="34"/>
        <end position="61"/>
    </location>
</feature>
<evidence type="ECO:0000256" key="5">
    <source>
        <dbReference type="SAM" id="MobiDB-lite"/>
    </source>
</evidence>
<dbReference type="Gene3D" id="3.40.50.12190">
    <property type="match status" value="1"/>
</dbReference>
<accession>A0AAG5DEW7</accession>
<feature type="region of interest" description="Disordered" evidence="5">
    <location>
        <begin position="116"/>
        <end position="144"/>
    </location>
</feature>
<feature type="compositionally biased region" description="Polar residues" evidence="5">
    <location>
        <begin position="1"/>
        <end position="11"/>
    </location>
</feature>
<proteinExistence type="predicted"/>
<dbReference type="PANTHER" id="PTHR18843">
    <property type="entry name" value="TORSIN-1A-INTERACTING PROTEIN"/>
    <property type="match status" value="1"/>
</dbReference>
<comment type="subcellular location">
    <subcellularLocation>
        <location evidence="1">Membrane</location>
    </subcellularLocation>
</comment>
<dbReference type="EnsemblMetazoa" id="ENSAATROPT010396">
    <property type="protein sequence ID" value="ENSAATROPP009379"/>
    <property type="gene ID" value="ENSAATROPG008449"/>
</dbReference>
<protein>
    <submittedName>
        <fullName evidence="6">Uncharacterized protein</fullName>
    </submittedName>
</protein>
<dbReference type="Proteomes" id="UP000075880">
    <property type="component" value="Unassembled WGS sequence"/>
</dbReference>
<reference evidence="6" key="1">
    <citation type="submission" date="2024-04" db="UniProtKB">
        <authorList>
            <consortium name="EnsemblMetazoa"/>
        </authorList>
    </citation>
    <scope>IDENTIFICATION</scope>
    <source>
        <strain evidence="6">EBRO</strain>
    </source>
</reference>
<dbReference type="AlphaFoldDB" id="A0AAG5DEW7"/>
<keyword evidence="7" id="KW-1185">Reference proteome</keyword>
<keyword evidence="2" id="KW-0812">Transmembrane</keyword>
<evidence type="ECO:0000256" key="4">
    <source>
        <dbReference type="ARBA" id="ARBA00023136"/>
    </source>
</evidence>
<dbReference type="GO" id="GO:0016020">
    <property type="term" value="C:membrane"/>
    <property type="evidence" value="ECO:0007669"/>
    <property type="project" value="UniProtKB-SubCell"/>
</dbReference>
<keyword evidence="3" id="KW-1133">Transmembrane helix</keyword>
<evidence type="ECO:0000256" key="1">
    <source>
        <dbReference type="ARBA" id="ARBA00004370"/>
    </source>
</evidence>
<feature type="region of interest" description="Disordered" evidence="5">
    <location>
        <begin position="1"/>
        <end position="92"/>
    </location>
</feature>
<sequence length="390" mass="43831">MPTATPTNLSGPTVRKTMDSVRRASHDDGETNERSSFVTSKKIQKQSSYTVESSVNNSTLSCADGDDLIDSDNSVSDDYTEDDEPLGRESTPIPFRLESAIMNPSEVLFQRHRASVEKDTENENVRPANSRKRKTPLKQVSTPELSYEPESLPIEDRKNGNKYLPCTFVVALVLFVILYYKYYLKPPATVPATAPAQSVKCEEFYSLEKSYKNIDDSMWDSLLVTFARANRREPGTFLFLHNGSTRMVDRFIEQVTKITADCFGGTQPIVLGSNYFKRAEIEQDFGEILSQQTDALRKQAIMVVRNLEDVPPNAAQAFHSICDPEEPLVGKAVIYFTMDTSKITGTVVHSGQSATADAEKLLIHMWKHVLKPEVLDPLITRLTEQVYRIV</sequence>
<evidence type="ECO:0000256" key="3">
    <source>
        <dbReference type="ARBA" id="ARBA00022989"/>
    </source>
</evidence>